<evidence type="ECO:0000313" key="3">
    <source>
        <dbReference type="EMBL" id="GAA4200301.1"/>
    </source>
</evidence>
<reference evidence="4" key="1">
    <citation type="journal article" date="2019" name="Int. J. Syst. Evol. Microbiol.">
        <title>The Global Catalogue of Microorganisms (GCM) 10K type strain sequencing project: providing services to taxonomists for standard genome sequencing and annotation.</title>
        <authorList>
            <consortium name="The Broad Institute Genomics Platform"/>
            <consortium name="The Broad Institute Genome Sequencing Center for Infectious Disease"/>
            <person name="Wu L."/>
            <person name="Ma J."/>
        </authorList>
    </citation>
    <scope>NUCLEOTIDE SEQUENCE [LARGE SCALE GENOMIC DNA]</scope>
    <source>
        <strain evidence="4">JCM 17388</strain>
    </source>
</reference>
<sequence>MKALEGVRVLDMTHVQSGPSCTQLLAWLGADVIKLEAPSGDITRKQLRDVPDVDSLYFTMLNCNKRSITLNMKSERGKQIFTDLVRDSDILVENFGPGAVDRMGFSWERLQELNSRLVYASIKGFGPGRYAKFKAYEVIAQAMGGSMSTTGFEDGPPLATGAQIGDSGTGIHAVAGILAALYQREQTGRGQRVQVAMQHAVLNLCRVKLRDQQRLGHGPLSEYPNKTFGDEVPRSGNASGGGQPGWAVRCAPGGPNDYIYVIVQPVGWAPLATIIGRPELANDPEWATPEARLPNLDKMFQLIEEWSVTRDKWEVLDLLNAANIPCGPILSTKELLEDESLRQEGALIEVDHPQRGSFVTVGSPLHLSDSPVDVTAPPLLGEHNTEIYAGLGLSVDELADLKTNGVI</sequence>
<organism evidence="3 4">
    <name type="scientific">Streptosporangium oxazolinicum</name>
    <dbReference type="NCBI Taxonomy" id="909287"/>
    <lineage>
        <taxon>Bacteria</taxon>
        <taxon>Bacillati</taxon>
        <taxon>Actinomycetota</taxon>
        <taxon>Actinomycetes</taxon>
        <taxon>Streptosporangiales</taxon>
        <taxon>Streptosporangiaceae</taxon>
        <taxon>Streptosporangium</taxon>
    </lineage>
</organism>
<comment type="function">
    <text evidence="2">Involved in the catabolism of oxalate and in the adapatation to low pH via the induction of the oxalate-dependent acid tolerance response (ATR). Catalyzes the transfer of the CoA moiety from formyl-CoA to oxalate.</text>
</comment>
<dbReference type="Gene3D" id="3.30.1540.10">
    <property type="entry name" value="formyl-coa transferase, domain 3"/>
    <property type="match status" value="1"/>
</dbReference>
<dbReference type="NCBIfam" id="TIGR03253">
    <property type="entry name" value="oxalate_frc"/>
    <property type="match status" value="1"/>
</dbReference>
<evidence type="ECO:0000256" key="1">
    <source>
        <dbReference type="ARBA" id="ARBA00022679"/>
    </source>
</evidence>
<accession>A0ABP8B7U0</accession>
<feature type="binding site" evidence="2">
    <location>
        <position position="102"/>
    </location>
    <ligand>
        <name>CoA</name>
        <dbReference type="ChEBI" id="CHEBI:57287"/>
    </ligand>
</feature>
<dbReference type="NCBIfam" id="NF003809">
    <property type="entry name" value="PRK05398.1"/>
    <property type="match status" value="1"/>
</dbReference>
<dbReference type="Gene3D" id="3.40.50.10540">
    <property type="entry name" value="Crotonobetainyl-coa:carnitine coa-transferase, domain 1"/>
    <property type="match status" value="1"/>
</dbReference>
<dbReference type="InterPro" id="IPR017659">
    <property type="entry name" value="Formyl_CoA_transfer"/>
</dbReference>
<feature type="binding site" evidence="2">
    <location>
        <begin position="70"/>
        <end position="73"/>
    </location>
    <ligand>
        <name>CoA</name>
        <dbReference type="ChEBI" id="CHEBI:57287"/>
    </ligand>
</feature>
<feature type="binding site" evidence="2">
    <location>
        <begin position="16"/>
        <end position="17"/>
    </location>
    <ligand>
        <name>CoA</name>
        <dbReference type="ChEBI" id="CHEBI:57287"/>
    </ligand>
</feature>
<dbReference type="InterPro" id="IPR023606">
    <property type="entry name" value="CoA-Trfase_III_dom_1_sf"/>
</dbReference>
<dbReference type="PANTHER" id="PTHR48207:SF3">
    <property type="entry name" value="SUCCINATE--HYDROXYMETHYLGLUTARATE COA-TRANSFERASE"/>
    <property type="match status" value="1"/>
</dbReference>
<dbReference type="HAMAP" id="MF_00742">
    <property type="entry name" value="Formyl_CoA_transfer"/>
    <property type="match status" value="1"/>
</dbReference>
<protein>
    <recommendedName>
        <fullName evidence="2">Formyl-CoA:oxalate CoA-transferase</fullName>
        <shortName evidence="2">FCOCT</shortName>
        <ecNumber evidence="2">2.8.3.16</ecNumber>
    </recommendedName>
    <alternativeName>
        <fullName evidence="2">Formyl-coenzyme A transferase</fullName>
        <shortName evidence="2">Formyl-CoA transferase</shortName>
    </alternativeName>
</protein>
<gene>
    <name evidence="2 3" type="primary">frc</name>
    <name evidence="3" type="ORF">GCM10022252_53360</name>
</gene>
<feature type="binding site" evidence="2">
    <location>
        <begin position="241"/>
        <end position="243"/>
    </location>
    <ligand>
        <name>substrate</name>
    </ligand>
</feature>
<evidence type="ECO:0000256" key="2">
    <source>
        <dbReference type="HAMAP-Rule" id="MF_00742"/>
    </source>
</evidence>
<dbReference type="PANTHER" id="PTHR48207">
    <property type="entry name" value="SUCCINATE--HYDROXYMETHYLGLUTARATE COA-TRANSFERASE"/>
    <property type="match status" value="1"/>
</dbReference>
<name>A0ABP8B7U0_9ACTN</name>
<dbReference type="InterPro" id="IPR044855">
    <property type="entry name" value="CoA-Trfase_III_dom3_sf"/>
</dbReference>
<feature type="binding site" evidence="2">
    <location>
        <begin position="94"/>
        <end position="96"/>
    </location>
    <ligand>
        <name>CoA</name>
        <dbReference type="ChEBI" id="CHEBI:57287"/>
    </ligand>
</feature>
<feature type="binding site" evidence="2">
    <location>
        <begin position="134"/>
        <end position="137"/>
    </location>
    <ligand>
        <name>CoA</name>
        <dbReference type="ChEBI" id="CHEBI:57287"/>
    </ligand>
</feature>
<dbReference type="RefSeq" id="WP_344920802.1">
    <property type="nucleotide sequence ID" value="NZ_BAABAQ010000010.1"/>
</dbReference>
<dbReference type="EMBL" id="BAABAQ010000010">
    <property type="protein sequence ID" value="GAA4200301.1"/>
    <property type="molecule type" value="Genomic_DNA"/>
</dbReference>
<dbReference type="SUPFAM" id="SSF89796">
    <property type="entry name" value="CoA-transferase family III (CaiB/BaiF)"/>
    <property type="match status" value="1"/>
</dbReference>
<keyword evidence="4" id="KW-1185">Reference proteome</keyword>
<dbReference type="EC" id="2.8.3.16" evidence="2"/>
<dbReference type="GO" id="GO:0016740">
    <property type="term" value="F:transferase activity"/>
    <property type="evidence" value="ECO:0007669"/>
    <property type="project" value="UniProtKB-KW"/>
</dbReference>
<dbReference type="Proteomes" id="UP001501251">
    <property type="component" value="Unassembled WGS sequence"/>
</dbReference>
<comment type="similarity">
    <text evidence="2">Belongs to the CoA-transferase III family. Frc subfamily.</text>
</comment>
<comment type="subunit">
    <text evidence="2">Homodimer.</text>
</comment>
<dbReference type="InterPro" id="IPR003673">
    <property type="entry name" value="CoA-Trfase_fam_III"/>
</dbReference>
<keyword evidence="1 2" id="KW-0808">Transferase</keyword>
<dbReference type="InterPro" id="IPR050483">
    <property type="entry name" value="CoA-transferase_III_domain"/>
</dbReference>
<comment type="catalytic activity">
    <reaction evidence="2">
        <text>formyl-CoA + oxalate = oxalyl-CoA + formate</text>
        <dbReference type="Rhea" id="RHEA:16545"/>
        <dbReference type="ChEBI" id="CHEBI:15740"/>
        <dbReference type="ChEBI" id="CHEBI:30623"/>
        <dbReference type="ChEBI" id="CHEBI:57376"/>
        <dbReference type="ChEBI" id="CHEBI:57388"/>
        <dbReference type="EC" id="2.8.3.16"/>
    </reaction>
</comment>
<proteinExistence type="inferred from homology"/>
<comment type="caution">
    <text evidence="3">The sequence shown here is derived from an EMBL/GenBank/DDBJ whole genome shotgun (WGS) entry which is preliminary data.</text>
</comment>
<comment type="caution">
    <text evidence="2">Lacks conserved residue(s) required for the propagation of feature annotation.</text>
</comment>
<feature type="active site" description="Nucleophile" evidence="2">
    <location>
        <position position="166"/>
    </location>
</feature>
<dbReference type="Pfam" id="PF02515">
    <property type="entry name" value="CoA_transf_3"/>
    <property type="match status" value="1"/>
</dbReference>
<evidence type="ECO:0000313" key="4">
    <source>
        <dbReference type="Proteomes" id="UP001501251"/>
    </source>
</evidence>
<comment type="pathway">
    <text evidence="2">Metabolic intermediate degradation; oxalate degradation; CO(2) and formate from oxalate: step 1/2.</text>
</comment>